<feature type="compositionally biased region" description="Low complexity" evidence="1">
    <location>
        <begin position="123"/>
        <end position="133"/>
    </location>
</feature>
<evidence type="ECO:0000256" key="1">
    <source>
        <dbReference type="SAM" id="MobiDB-lite"/>
    </source>
</evidence>
<proteinExistence type="predicted"/>
<evidence type="ECO:0000313" key="2">
    <source>
        <dbReference type="EMBL" id="GDY59843.1"/>
    </source>
</evidence>
<protein>
    <recommendedName>
        <fullName evidence="4">FAD-binding domain-containing protein</fullName>
    </recommendedName>
</protein>
<sequence length="151" mass="16264">MVRRPFDPVVATAATGQLPRGGLPSAPGALIGADGFHSAVQGRPAELDDARDGGHVCWLGIVPFAHSRFTGGYVGHYWGSGQRFGLIDIGHGRAYWWGPKNMPAQDSHRRRGGKETCAPTPAGRMRCGRSSGARGRRTSSRLRRTRRGVYG</sequence>
<evidence type="ECO:0000313" key="3">
    <source>
        <dbReference type="Proteomes" id="UP000301309"/>
    </source>
</evidence>
<comment type="caution">
    <text evidence="2">The sequence shown here is derived from an EMBL/GenBank/DDBJ whole genome shotgun (WGS) entry which is preliminary data.</text>
</comment>
<feature type="region of interest" description="Disordered" evidence="1">
    <location>
        <begin position="103"/>
        <end position="151"/>
    </location>
</feature>
<dbReference type="Proteomes" id="UP000301309">
    <property type="component" value="Unassembled WGS sequence"/>
</dbReference>
<reference evidence="2 3" key="1">
    <citation type="journal article" date="2020" name="Int. J. Syst. Evol. Microbiol.">
        <title>Reclassification of Streptomyces castelarensis and Streptomyces sporoclivatus as later heterotypic synonyms of Streptomyces antimycoticus.</title>
        <authorList>
            <person name="Komaki H."/>
            <person name="Tamura T."/>
        </authorList>
    </citation>
    <scope>NUCLEOTIDE SEQUENCE [LARGE SCALE GENOMIC DNA]</scope>
    <source>
        <strain evidence="2 3">NBRC 13459</strain>
    </source>
</reference>
<gene>
    <name evidence="2" type="ORF">SVIO_104660</name>
</gene>
<organism evidence="2 3">
    <name type="scientific">Streptomyces violaceusniger</name>
    <dbReference type="NCBI Taxonomy" id="68280"/>
    <lineage>
        <taxon>Bacteria</taxon>
        <taxon>Bacillati</taxon>
        <taxon>Actinomycetota</taxon>
        <taxon>Actinomycetes</taxon>
        <taxon>Kitasatosporales</taxon>
        <taxon>Streptomycetaceae</taxon>
        <taxon>Streptomyces</taxon>
        <taxon>Streptomyces violaceusniger group</taxon>
    </lineage>
</organism>
<accession>A0A4D4LP52</accession>
<name>A0A4D4LP52_STRVO</name>
<dbReference type="Gene3D" id="3.30.9.30">
    <property type="match status" value="1"/>
</dbReference>
<feature type="compositionally biased region" description="Basic residues" evidence="1">
    <location>
        <begin position="134"/>
        <end position="151"/>
    </location>
</feature>
<dbReference type="AlphaFoldDB" id="A0A4D4LP52"/>
<dbReference type="EMBL" id="BJHW01000002">
    <property type="protein sequence ID" value="GDY59843.1"/>
    <property type="molecule type" value="Genomic_DNA"/>
</dbReference>
<dbReference type="RefSeq" id="WP_162002083.1">
    <property type="nucleotide sequence ID" value="NZ_BAAASO010000012.1"/>
</dbReference>
<keyword evidence="3" id="KW-1185">Reference proteome</keyword>
<evidence type="ECO:0008006" key="4">
    <source>
        <dbReference type="Google" id="ProtNLM"/>
    </source>
</evidence>